<gene>
    <name evidence="3" type="ORF">B7R76_01890</name>
</gene>
<evidence type="ECO:0000256" key="1">
    <source>
        <dbReference type="ARBA" id="ARBA00006525"/>
    </source>
</evidence>
<dbReference type="EMBL" id="NBZD01000001">
    <property type="protein sequence ID" value="PNH19659.1"/>
    <property type="molecule type" value="Genomic_DNA"/>
</dbReference>
<dbReference type="Pfam" id="PF02481">
    <property type="entry name" value="DNA_processg_A"/>
    <property type="match status" value="1"/>
</dbReference>
<dbReference type="PANTHER" id="PTHR43022:SF1">
    <property type="entry name" value="PROTEIN SMF"/>
    <property type="match status" value="1"/>
</dbReference>
<dbReference type="InterPro" id="IPR003488">
    <property type="entry name" value="DprA"/>
</dbReference>
<comment type="similarity">
    <text evidence="1">Belongs to the DprA/Smf family.</text>
</comment>
<evidence type="ECO:0000259" key="2">
    <source>
        <dbReference type="Pfam" id="PF02481"/>
    </source>
</evidence>
<dbReference type="SUPFAM" id="SSF102405">
    <property type="entry name" value="MCP/YpsA-like"/>
    <property type="match status" value="1"/>
</dbReference>
<organism evidence="3 4">
    <name type="scientific">Mageeibacillus indolicus</name>
    <dbReference type="NCBI Taxonomy" id="884684"/>
    <lineage>
        <taxon>Bacteria</taxon>
        <taxon>Bacillati</taxon>
        <taxon>Bacillota</taxon>
        <taxon>Clostridia</taxon>
        <taxon>Eubacteriales</taxon>
        <taxon>Oscillospiraceae</taxon>
        <taxon>Mageeibacillus</taxon>
    </lineage>
</organism>
<feature type="domain" description="Smf/DprA SLOG" evidence="2">
    <location>
        <begin position="124"/>
        <end position="332"/>
    </location>
</feature>
<accession>A0A2J8B4F5</accession>
<reference evidence="4" key="1">
    <citation type="submission" date="2017-04" db="EMBL/GenBank/DDBJ databases">
        <authorList>
            <person name="Bumgarner R.E."/>
            <person name="Fredricks D.N."/>
            <person name="Srinivasan S."/>
        </authorList>
    </citation>
    <scope>NUCLEOTIDE SEQUENCE [LARGE SCALE GENOMIC DNA]</scope>
    <source>
        <strain evidence="4">KA00405</strain>
    </source>
</reference>
<sequence length="416" mass="45717">MQHLLASALWLYDCQSIKGASRLLRLILGQNHYLLKIINERYPAFSDLLASLISSNYAGGCTEDADNVNCEEKNENLNLFSAGLSDNFSPLNELLQQLEKLASKFPDYEEKARPLSAAGIQATFLGSTTYPKCFLGIEPLPLTLFYHGNLFALINSKNFKIGIVGTRHPTGYGISVTKDVANIAAHYNCPIISGMAMGVDSLAHTQALLHHTPTLAVLANGIDICYPRQNRPIYEAIWRSQVLVSEYPPGTVPLRYYFPVRNRLLAAFSDILVVTEAGAKSGSLITAGYAAEIGKSVWTVPGTIYSKQSSGSNRLLNDGAIPLIAPENLADEIERQTGTDLPLSAYKEKPPELSPLSEKILRELTVAERSVDELCLLLHCKLTELLPELSNCELKGLIFSRLGRYAVKDSAYRLIN</sequence>
<name>A0A2J8B4F5_9FIRM</name>
<dbReference type="AlphaFoldDB" id="A0A2J8B4F5"/>
<proteinExistence type="inferred from homology"/>
<comment type="caution">
    <text evidence="3">The sequence shown here is derived from an EMBL/GenBank/DDBJ whole genome shotgun (WGS) entry which is preliminary data.</text>
</comment>
<dbReference type="GO" id="GO:0009294">
    <property type="term" value="P:DNA-mediated transformation"/>
    <property type="evidence" value="ECO:0007669"/>
    <property type="project" value="InterPro"/>
</dbReference>
<dbReference type="PANTHER" id="PTHR43022">
    <property type="entry name" value="PROTEIN SMF"/>
    <property type="match status" value="1"/>
</dbReference>
<protein>
    <submittedName>
        <fullName evidence="3">DNA processing protein DprA</fullName>
    </submittedName>
</protein>
<dbReference type="Gene3D" id="3.40.50.450">
    <property type="match status" value="1"/>
</dbReference>
<dbReference type="Proteomes" id="UP000236394">
    <property type="component" value="Unassembled WGS sequence"/>
</dbReference>
<dbReference type="RefSeq" id="WP_051820963.1">
    <property type="nucleotide sequence ID" value="NZ_NBZD01000001.1"/>
</dbReference>
<evidence type="ECO:0000313" key="3">
    <source>
        <dbReference type="EMBL" id="PNH19659.1"/>
    </source>
</evidence>
<dbReference type="InterPro" id="IPR057666">
    <property type="entry name" value="DrpA_SLOG"/>
</dbReference>
<evidence type="ECO:0000313" key="4">
    <source>
        <dbReference type="Proteomes" id="UP000236394"/>
    </source>
</evidence>
<dbReference type="NCBIfam" id="TIGR00732">
    <property type="entry name" value="dprA"/>
    <property type="match status" value="1"/>
</dbReference>